<organism evidence="1 2">
    <name type="scientific">Nitrosopumilus zosterae</name>
    <dbReference type="NCBI Taxonomy" id="718286"/>
    <lineage>
        <taxon>Archaea</taxon>
        <taxon>Nitrososphaerota</taxon>
        <taxon>Nitrososphaeria</taxon>
        <taxon>Nitrosopumilales</taxon>
        <taxon>Nitrosopumilaceae</taxon>
        <taxon>Nitrosopumilus</taxon>
    </lineage>
</organism>
<evidence type="ECO:0000313" key="2">
    <source>
        <dbReference type="Proteomes" id="UP000245829"/>
    </source>
</evidence>
<dbReference type="RefSeq" id="WP_109876929.1">
    <property type="nucleotide sequence ID" value="NZ_AP026695.1"/>
</dbReference>
<dbReference type="AlphaFoldDB" id="A0A2S2KRK8"/>
<dbReference type="Proteomes" id="UP000245829">
    <property type="component" value="Unassembled WGS sequence"/>
</dbReference>
<evidence type="ECO:0000313" key="1">
    <source>
        <dbReference type="EMBL" id="GBH34283.1"/>
    </source>
</evidence>
<reference evidence="1 2" key="1">
    <citation type="submission" date="2018-05" db="EMBL/GenBank/DDBJ databases">
        <title>genome sequencing of Nitrosopumilus sp. NM25.</title>
        <authorList>
            <person name="Mori K."/>
            <person name="Nakagawa T."/>
        </authorList>
    </citation>
    <scope>NUCLEOTIDE SEQUENCE [LARGE SCALE GENOMIC DNA]</scope>
    <source>
        <strain evidence="1 2">NM25</strain>
    </source>
</reference>
<proteinExistence type="predicted"/>
<name>A0A2S2KRK8_9ARCH</name>
<protein>
    <submittedName>
        <fullName evidence="1">Uncharacterized protein</fullName>
    </submittedName>
</protein>
<dbReference type="EMBL" id="BGKI01000006">
    <property type="protein sequence ID" value="GBH34283.1"/>
    <property type="molecule type" value="Genomic_DNA"/>
</dbReference>
<gene>
    <name evidence="1" type="ORF">NZNM25_10740</name>
</gene>
<dbReference type="OrthoDB" id="7874at2157"/>
<dbReference type="GeneID" id="76208585"/>
<comment type="caution">
    <text evidence="1">The sequence shown here is derived from an EMBL/GenBank/DDBJ whole genome shotgun (WGS) entry which is preliminary data.</text>
</comment>
<sequence length="94" mass="10403">MDLKVHINNIHGSQMAAKITGKFTVDGNEFRFNAIAFGRIGGQNIGAKLSKNTEKELEKLGYDVEEVILVLQKNLLQGDLTLPEGLKKESFVDD</sequence>
<accession>A0A2S2KRK8</accession>
<keyword evidence="2" id="KW-1185">Reference proteome</keyword>